<name>A0ABP1DDI7_9APHY</name>
<evidence type="ECO:0000313" key="1">
    <source>
        <dbReference type="EMBL" id="CAL1705921.1"/>
    </source>
</evidence>
<sequence length="327" mass="37003">MDPPSLQPRLPLELLMIVKESIPISDLRTHVCFYNTCRAFASWYGSTGEQADFWRRSCLLAGLTFTGRDSSYKDIAFECISQDGFCSHPSCGGSQLEWNAKQVAIAMQCKGGWDPEEAPWHSATWDNESGFPTPKPNRIFAHLAFRKSRRTGSNKLDDVFLRNDAANIPYDKRALRYHPIAWRSIATFPGLVAMKLSYPGEAGRVINEATDYVSMKAKTTPLNVLSVVDSIRRGLDDGLEVSQLCELLDGCFACVQPPTPVVFVDELKKFQTLRGLWAVSRWDGLEFDGTWEFPEEAGFIHRFSRLREDTFAREQQEEDILDHGDFS</sequence>
<dbReference type="Proteomes" id="UP001497453">
    <property type="component" value="Chromosome 4"/>
</dbReference>
<keyword evidence="2" id="KW-1185">Reference proteome</keyword>
<accession>A0ABP1DDI7</accession>
<reference evidence="2" key="1">
    <citation type="submission" date="2024-04" db="EMBL/GenBank/DDBJ databases">
        <authorList>
            <person name="Shaw F."/>
            <person name="Minotto A."/>
        </authorList>
    </citation>
    <scope>NUCLEOTIDE SEQUENCE [LARGE SCALE GENOMIC DNA]</scope>
</reference>
<proteinExistence type="predicted"/>
<dbReference type="EMBL" id="OZ037947">
    <property type="protein sequence ID" value="CAL1705921.1"/>
    <property type="molecule type" value="Genomic_DNA"/>
</dbReference>
<organism evidence="1 2">
    <name type="scientific">Somion occarium</name>
    <dbReference type="NCBI Taxonomy" id="3059160"/>
    <lineage>
        <taxon>Eukaryota</taxon>
        <taxon>Fungi</taxon>
        <taxon>Dikarya</taxon>
        <taxon>Basidiomycota</taxon>
        <taxon>Agaricomycotina</taxon>
        <taxon>Agaricomycetes</taxon>
        <taxon>Polyporales</taxon>
        <taxon>Cerrenaceae</taxon>
        <taxon>Somion</taxon>
    </lineage>
</organism>
<protein>
    <recommendedName>
        <fullName evidence="3">F-box domain-containing protein</fullName>
    </recommendedName>
</protein>
<evidence type="ECO:0008006" key="3">
    <source>
        <dbReference type="Google" id="ProtNLM"/>
    </source>
</evidence>
<gene>
    <name evidence="1" type="ORF">GFSPODELE1_LOCUS5644</name>
</gene>
<evidence type="ECO:0000313" key="2">
    <source>
        <dbReference type="Proteomes" id="UP001497453"/>
    </source>
</evidence>